<feature type="non-terminal residue" evidence="1">
    <location>
        <position position="1"/>
    </location>
</feature>
<proteinExistence type="predicted"/>
<sequence length="104" mass="10965">VIGHDFQQRLSLNSENKEQDGRTCALGIAHAKKHKAWREEQAQVQHSLTRHTGDIAAVAGTTCGKFSASSSATRIKVGASSGVLRNKSGGFSAATGGTVQVEKF</sequence>
<gene>
    <name evidence="1" type="ORF">HAX54_045473</name>
</gene>
<comment type="caution">
    <text evidence="1">The sequence shown here is derived from an EMBL/GenBank/DDBJ whole genome shotgun (WGS) entry which is preliminary data.</text>
</comment>
<keyword evidence="2" id="KW-1185">Reference proteome</keyword>
<accession>A0ABS8WJL9</accession>
<name>A0ABS8WJL9_DATST</name>
<evidence type="ECO:0000313" key="2">
    <source>
        <dbReference type="Proteomes" id="UP000823775"/>
    </source>
</evidence>
<dbReference type="EMBL" id="JACEIK010007041">
    <property type="protein sequence ID" value="MCE3049652.1"/>
    <property type="molecule type" value="Genomic_DNA"/>
</dbReference>
<protein>
    <submittedName>
        <fullName evidence="1">Uncharacterized protein</fullName>
    </submittedName>
</protein>
<reference evidence="1 2" key="1">
    <citation type="journal article" date="2021" name="BMC Genomics">
        <title>Datura genome reveals duplications of psychoactive alkaloid biosynthetic genes and high mutation rate following tissue culture.</title>
        <authorList>
            <person name="Rajewski A."/>
            <person name="Carter-House D."/>
            <person name="Stajich J."/>
            <person name="Litt A."/>
        </authorList>
    </citation>
    <scope>NUCLEOTIDE SEQUENCE [LARGE SCALE GENOMIC DNA]</scope>
    <source>
        <strain evidence="1">AR-01</strain>
    </source>
</reference>
<organism evidence="1 2">
    <name type="scientific">Datura stramonium</name>
    <name type="common">Jimsonweed</name>
    <name type="synonym">Common thornapple</name>
    <dbReference type="NCBI Taxonomy" id="4076"/>
    <lineage>
        <taxon>Eukaryota</taxon>
        <taxon>Viridiplantae</taxon>
        <taxon>Streptophyta</taxon>
        <taxon>Embryophyta</taxon>
        <taxon>Tracheophyta</taxon>
        <taxon>Spermatophyta</taxon>
        <taxon>Magnoliopsida</taxon>
        <taxon>eudicotyledons</taxon>
        <taxon>Gunneridae</taxon>
        <taxon>Pentapetalae</taxon>
        <taxon>asterids</taxon>
        <taxon>lamiids</taxon>
        <taxon>Solanales</taxon>
        <taxon>Solanaceae</taxon>
        <taxon>Solanoideae</taxon>
        <taxon>Datureae</taxon>
        <taxon>Datura</taxon>
    </lineage>
</organism>
<dbReference type="Proteomes" id="UP000823775">
    <property type="component" value="Unassembled WGS sequence"/>
</dbReference>
<evidence type="ECO:0000313" key="1">
    <source>
        <dbReference type="EMBL" id="MCE3049652.1"/>
    </source>
</evidence>